<dbReference type="InterPro" id="IPR000727">
    <property type="entry name" value="T_SNARE_dom"/>
</dbReference>
<evidence type="ECO:0000256" key="3">
    <source>
        <dbReference type="ARBA" id="ARBA00022692"/>
    </source>
</evidence>
<dbReference type="GO" id="GO:0005802">
    <property type="term" value="C:trans-Golgi network"/>
    <property type="evidence" value="ECO:0007669"/>
    <property type="project" value="UniProtKB-ARBA"/>
</dbReference>
<dbReference type="SUPFAM" id="SSF47661">
    <property type="entry name" value="t-snare proteins"/>
    <property type="match status" value="1"/>
</dbReference>
<evidence type="ECO:0000256" key="9">
    <source>
        <dbReference type="ARBA" id="ARBA00037801"/>
    </source>
</evidence>
<dbReference type="FunFam" id="1.20.5.110:FF:000006">
    <property type="entry name" value="Syntaxin 6"/>
    <property type="match status" value="1"/>
</dbReference>
<dbReference type="AlphaFoldDB" id="A0A8K0EYV9"/>
<protein>
    <submittedName>
        <fullName evidence="13">STX6 protein</fullName>
    </submittedName>
</protein>
<evidence type="ECO:0000256" key="5">
    <source>
        <dbReference type="ARBA" id="ARBA00022989"/>
    </source>
</evidence>
<name>A0A8K0EYV9_BRALA</name>
<dbReference type="Gene3D" id="1.20.58.90">
    <property type="match status" value="1"/>
</dbReference>
<keyword evidence="4" id="KW-0653">Protein transport</keyword>
<dbReference type="InterPro" id="IPR015260">
    <property type="entry name" value="Syntaxin-6/10/61_N"/>
</dbReference>
<evidence type="ECO:0000256" key="8">
    <source>
        <dbReference type="ARBA" id="ARBA00023136"/>
    </source>
</evidence>
<dbReference type="Pfam" id="PF05739">
    <property type="entry name" value="SNARE"/>
    <property type="match status" value="1"/>
</dbReference>
<dbReference type="PANTHER" id="PTHR12791">
    <property type="entry name" value="GOLGI SNARE BET1-RELATED"/>
    <property type="match status" value="1"/>
</dbReference>
<keyword evidence="2" id="KW-0813">Transport</keyword>
<evidence type="ECO:0000259" key="12">
    <source>
        <dbReference type="PROSITE" id="PS50192"/>
    </source>
</evidence>
<reference evidence="13" key="1">
    <citation type="submission" date="2022-01" db="EMBL/GenBank/DDBJ databases">
        <authorList>
            <person name="Braso-Vives M."/>
        </authorList>
    </citation>
    <scope>NUCLEOTIDE SEQUENCE</scope>
</reference>
<evidence type="ECO:0000256" key="2">
    <source>
        <dbReference type="ARBA" id="ARBA00022448"/>
    </source>
</evidence>
<dbReference type="InterPro" id="IPR006012">
    <property type="entry name" value="Syntaxin/epimorphin_CS"/>
</dbReference>
<keyword evidence="8 11" id="KW-0472">Membrane</keyword>
<evidence type="ECO:0000313" key="13">
    <source>
        <dbReference type="EMBL" id="CAH1271596.1"/>
    </source>
</evidence>
<dbReference type="EMBL" id="OV696693">
    <property type="protein sequence ID" value="CAH1271596.1"/>
    <property type="molecule type" value="Genomic_DNA"/>
</dbReference>
<accession>A0A8K0EYV9</accession>
<comment type="similarity">
    <text evidence="1">Belongs to the syntaxin family.</text>
</comment>
<dbReference type="FunFam" id="1.20.58.90:FF:000004">
    <property type="entry name" value="Syntaxin 10"/>
    <property type="match status" value="1"/>
</dbReference>
<proteinExistence type="inferred from homology"/>
<dbReference type="OrthoDB" id="546861at2759"/>
<dbReference type="SUPFAM" id="SSF58038">
    <property type="entry name" value="SNARE fusion complex"/>
    <property type="match status" value="1"/>
</dbReference>
<evidence type="ECO:0000256" key="11">
    <source>
        <dbReference type="SAM" id="Phobius"/>
    </source>
</evidence>
<keyword evidence="5 11" id="KW-1133">Transmembrane helix</keyword>
<dbReference type="GO" id="GO:0006886">
    <property type="term" value="P:intracellular protein transport"/>
    <property type="evidence" value="ECO:0007669"/>
    <property type="project" value="InterPro"/>
</dbReference>
<dbReference type="PROSITE" id="PS50192">
    <property type="entry name" value="T_SNARE"/>
    <property type="match status" value="1"/>
</dbReference>
<dbReference type="GO" id="GO:0031090">
    <property type="term" value="C:organelle membrane"/>
    <property type="evidence" value="ECO:0007669"/>
    <property type="project" value="UniProtKB-ARBA"/>
</dbReference>
<keyword evidence="6" id="KW-0333">Golgi apparatus</keyword>
<dbReference type="InterPro" id="IPR010989">
    <property type="entry name" value="SNARE"/>
</dbReference>
<evidence type="ECO:0000256" key="1">
    <source>
        <dbReference type="ARBA" id="ARBA00009063"/>
    </source>
</evidence>
<keyword evidence="14" id="KW-1185">Reference proteome</keyword>
<dbReference type="PROSITE" id="PS00914">
    <property type="entry name" value="SYNTAXIN"/>
    <property type="match status" value="1"/>
</dbReference>
<dbReference type="Proteomes" id="UP000838412">
    <property type="component" value="Chromosome 8"/>
</dbReference>
<dbReference type="CDD" id="cd15851">
    <property type="entry name" value="SNARE_Syntaxin6"/>
    <property type="match status" value="1"/>
</dbReference>
<evidence type="ECO:0000256" key="6">
    <source>
        <dbReference type="ARBA" id="ARBA00023034"/>
    </source>
</evidence>
<dbReference type="GO" id="GO:0048193">
    <property type="term" value="P:Golgi vesicle transport"/>
    <property type="evidence" value="ECO:0007669"/>
    <property type="project" value="InterPro"/>
</dbReference>
<gene>
    <name evidence="13" type="primary">STX6</name>
    <name evidence="13" type="ORF">BLAG_LOCUS23574</name>
</gene>
<keyword evidence="7" id="KW-0175">Coiled coil</keyword>
<organism evidence="13 14">
    <name type="scientific">Branchiostoma lanceolatum</name>
    <name type="common">Common lancelet</name>
    <name type="synonym">Amphioxus lanceolatum</name>
    <dbReference type="NCBI Taxonomy" id="7740"/>
    <lineage>
        <taxon>Eukaryota</taxon>
        <taxon>Metazoa</taxon>
        <taxon>Chordata</taxon>
        <taxon>Cephalochordata</taxon>
        <taxon>Leptocardii</taxon>
        <taxon>Amphioxiformes</taxon>
        <taxon>Branchiostomatidae</taxon>
        <taxon>Branchiostoma</taxon>
    </lineage>
</organism>
<evidence type="ECO:0000256" key="10">
    <source>
        <dbReference type="SAM" id="MobiDB-lite"/>
    </source>
</evidence>
<evidence type="ECO:0000256" key="7">
    <source>
        <dbReference type="ARBA" id="ARBA00023054"/>
    </source>
</evidence>
<keyword evidence="3 11" id="KW-0812">Transmembrane</keyword>
<feature type="transmembrane region" description="Helical" evidence="11">
    <location>
        <begin position="272"/>
        <end position="291"/>
    </location>
</feature>
<dbReference type="SMART" id="SM00397">
    <property type="entry name" value="t_SNARE"/>
    <property type="match status" value="1"/>
</dbReference>
<dbReference type="Gene3D" id="1.20.5.110">
    <property type="match status" value="1"/>
</dbReference>
<comment type="subcellular location">
    <subcellularLocation>
        <location evidence="9">Golgi apparatus</location>
        <location evidence="9">trans-Golgi network membrane</location>
        <topology evidence="9">Single-pass type IV membrane protein</topology>
    </subcellularLocation>
</comment>
<feature type="region of interest" description="Disordered" evidence="10">
    <location>
        <begin position="114"/>
        <end position="134"/>
    </location>
</feature>
<dbReference type="GO" id="GO:0005484">
    <property type="term" value="F:SNAP receptor activity"/>
    <property type="evidence" value="ECO:0007669"/>
    <property type="project" value="InterPro"/>
</dbReference>
<feature type="domain" description="T-SNARE coiled-coil homology" evidence="12">
    <location>
        <begin position="200"/>
        <end position="262"/>
    </location>
</feature>
<dbReference type="Pfam" id="PF09177">
    <property type="entry name" value="STX6_10_61_N"/>
    <property type="match status" value="1"/>
</dbReference>
<sequence length="292" mass="33639">MSLPALTAEDVGSLLGFLRKELSEVQKAVQNATGLYQRWCELLEDPVSVSKEEYDWTSNELRNSLRSIEWDLEDLDETSSIVESNPRKFKIDQQELGDRRAFISRTRQSVKEMKEHMASPSAKARIEGRNRQDTQNQMKTKLLHVNTSPKVIKPVKEDRSREREHLFNGPSKRQDRYTKLDSEMENTNQKFIGETRQQQQLIVESQDDQLEMVSGSVGVLKNMSHQIGNELDEQAVMLDDLGHEIDSTQSRLDGVLKKIAKVSHMSNDKRQWTAIIVLLVIMFILIILFLTL</sequence>
<evidence type="ECO:0000256" key="4">
    <source>
        <dbReference type="ARBA" id="ARBA00022927"/>
    </source>
</evidence>
<evidence type="ECO:0000313" key="14">
    <source>
        <dbReference type="Proteomes" id="UP000838412"/>
    </source>
</evidence>